<dbReference type="EMBL" id="HBIQ01014095">
    <property type="protein sequence ID" value="CAE0527433.1"/>
    <property type="molecule type" value="Transcribed_RNA"/>
</dbReference>
<feature type="region of interest" description="Disordered" evidence="1">
    <location>
        <begin position="79"/>
        <end position="118"/>
    </location>
</feature>
<organism evidence="2">
    <name type="scientific">Strombidinopsis acuminata</name>
    <dbReference type="NCBI Taxonomy" id="141414"/>
    <lineage>
        <taxon>Eukaryota</taxon>
        <taxon>Sar</taxon>
        <taxon>Alveolata</taxon>
        <taxon>Ciliophora</taxon>
        <taxon>Intramacronucleata</taxon>
        <taxon>Spirotrichea</taxon>
        <taxon>Choreotrichia</taxon>
        <taxon>Choreotrichida</taxon>
        <taxon>Strombidinopsidae</taxon>
        <taxon>Strombidinopsis</taxon>
    </lineage>
</organism>
<reference evidence="2" key="1">
    <citation type="submission" date="2021-01" db="EMBL/GenBank/DDBJ databases">
        <authorList>
            <person name="Corre E."/>
            <person name="Pelletier E."/>
            <person name="Niang G."/>
            <person name="Scheremetjew M."/>
            <person name="Finn R."/>
            <person name="Kale V."/>
            <person name="Holt S."/>
            <person name="Cochrane G."/>
            <person name="Meng A."/>
            <person name="Brown T."/>
            <person name="Cohen L."/>
        </authorList>
    </citation>
    <scope>NUCLEOTIDE SEQUENCE</scope>
    <source>
        <strain evidence="2">SPMC142</strain>
    </source>
</reference>
<evidence type="ECO:0000256" key="1">
    <source>
        <dbReference type="SAM" id="MobiDB-lite"/>
    </source>
</evidence>
<gene>
    <name evidence="2" type="ORF">SACU0126_LOCUS4463</name>
</gene>
<name>A0A7S3RLS3_9SPIT</name>
<protein>
    <submittedName>
        <fullName evidence="2">Uncharacterized protein</fullName>
    </submittedName>
</protein>
<proteinExistence type="predicted"/>
<sequence>MCPHQKELSGRAWASPWLRMRSNCASSLTLFALETISQTSRRALDLGVLVSGDMIGESQAREVKLPREVREVKLPREEMEPRAVTDAREVNKAELSSHDARRTTKAIGPVKSRSSAAA</sequence>
<accession>A0A7S3RLS3</accession>
<feature type="compositionally biased region" description="Basic and acidic residues" evidence="1">
    <location>
        <begin position="79"/>
        <end position="102"/>
    </location>
</feature>
<dbReference type="AlphaFoldDB" id="A0A7S3RLS3"/>
<evidence type="ECO:0000313" key="2">
    <source>
        <dbReference type="EMBL" id="CAE0527433.1"/>
    </source>
</evidence>